<dbReference type="PATRIC" id="fig|758793.3.peg.4521"/>
<gene>
    <name evidence="2" type="ORF">BRPE64_CCDS01960</name>
</gene>
<evidence type="ECO:0000259" key="1">
    <source>
        <dbReference type="Pfam" id="PF14330"/>
    </source>
</evidence>
<name>R4WP06_9BURK</name>
<dbReference type="OrthoDB" id="9796125at2"/>
<dbReference type="Pfam" id="PF14330">
    <property type="entry name" value="DUF4387"/>
    <property type="match status" value="1"/>
</dbReference>
<dbReference type="HOGENOM" id="CLU_153284_0_0_4"/>
<organism evidence="2 3">
    <name type="scientific">Caballeronia insecticola</name>
    <dbReference type="NCBI Taxonomy" id="758793"/>
    <lineage>
        <taxon>Bacteria</taxon>
        <taxon>Pseudomonadati</taxon>
        <taxon>Pseudomonadota</taxon>
        <taxon>Betaproteobacteria</taxon>
        <taxon>Burkholderiales</taxon>
        <taxon>Burkholderiaceae</taxon>
        <taxon>Caballeronia</taxon>
    </lineage>
</organism>
<reference evidence="2 3" key="1">
    <citation type="journal article" date="2013" name="Genome Announc.">
        <title>Complete Genome Sequence of Burkholderia sp. Strain RPE64, Bacterial Symbiont of the Bean Bug Riptortus pedestris.</title>
        <authorList>
            <person name="Shibata T.F."/>
            <person name="Maeda T."/>
            <person name="Nikoh N."/>
            <person name="Yamaguchi K."/>
            <person name="Oshima K."/>
            <person name="Hattori M."/>
            <person name="Nishiyama T."/>
            <person name="Hasebe M."/>
            <person name="Fukatsu T."/>
            <person name="Kikuchi Y."/>
            <person name="Shigenobu S."/>
        </authorList>
    </citation>
    <scope>NUCLEOTIDE SEQUENCE [LARGE SCALE GENOMIC DNA]</scope>
</reference>
<sequence length="115" mass="12804">MSATQTPSQTKTLRDLAKVVRSKNSGPFEITFDVIFDDVPLYERVKASGVLTEALICKLYNVKNEDIVTLMFFDPARAFKLTLKRSWAQGSVGERDTFGAQQHAPLLTVEIPGVQ</sequence>
<reference evidence="2 3" key="2">
    <citation type="journal article" date="2018" name="Int. J. Syst. Evol. Microbiol.">
        <title>Burkholderia insecticola sp. nov., a gut symbiotic bacterium of the bean bug Riptortus pedestris.</title>
        <authorList>
            <person name="Takeshita K."/>
            <person name="Tamaki H."/>
            <person name="Ohbayashi T."/>
            <person name="Meng X.-Y."/>
            <person name="Sone T."/>
            <person name="Mitani Y."/>
            <person name="Peeters C."/>
            <person name="Kikuchi Y."/>
            <person name="Vandamme P."/>
        </authorList>
    </citation>
    <scope>NUCLEOTIDE SEQUENCE [LARGE SCALE GENOMIC DNA]</scope>
    <source>
        <strain evidence="2">RPE64</strain>
    </source>
</reference>
<dbReference type="RefSeq" id="WP_016346989.1">
    <property type="nucleotide sequence ID" value="NC_021288.1"/>
</dbReference>
<dbReference type="STRING" id="758793.BRPE64_CCDS01960"/>
<dbReference type="Proteomes" id="UP000013966">
    <property type="component" value="Chromosome 3"/>
</dbReference>
<evidence type="ECO:0000313" key="3">
    <source>
        <dbReference type="Proteomes" id="UP000013966"/>
    </source>
</evidence>
<keyword evidence="3" id="KW-1185">Reference proteome</keyword>
<dbReference type="KEGG" id="buo:BRPE64_CCDS01960"/>
<feature type="domain" description="DUF4387" evidence="1">
    <location>
        <begin position="13"/>
        <end position="110"/>
    </location>
</feature>
<dbReference type="InterPro" id="IPR025496">
    <property type="entry name" value="DUF4387"/>
</dbReference>
<evidence type="ECO:0000313" key="2">
    <source>
        <dbReference type="EMBL" id="BAN26279.1"/>
    </source>
</evidence>
<proteinExistence type="predicted"/>
<dbReference type="AlphaFoldDB" id="R4WP06"/>
<accession>R4WP06</accession>
<protein>
    <recommendedName>
        <fullName evidence="1">DUF4387 domain-containing protein</fullName>
    </recommendedName>
</protein>
<dbReference type="EMBL" id="AP013060">
    <property type="protein sequence ID" value="BAN26279.1"/>
    <property type="molecule type" value="Genomic_DNA"/>
</dbReference>